<dbReference type="GO" id="GO:0005524">
    <property type="term" value="F:ATP binding"/>
    <property type="evidence" value="ECO:0007669"/>
    <property type="project" value="InterPro"/>
</dbReference>
<dbReference type="RefSeq" id="WP_116649479.1">
    <property type="nucleotide sequence ID" value="NZ_QUZK01000012.1"/>
</dbReference>
<dbReference type="InterPro" id="IPR008337">
    <property type="entry name" value="Capsule_biosynth_CapB"/>
</dbReference>
<dbReference type="NCBIfam" id="TIGR04012">
    <property type="entry name" value="poly_gGlu_PgsB"/>
    <property type="match status" value="1"/>
</dbReference>
<dbReference type="OrthoDB" id="2884at2"/>
<proteinExistence type="predicted"/>
<dbReference type="GO" id="GO:0016881">
    <property type="term" value="F:acid-amino acid ligase activity"/>
    <property type="evidence" value="ECO:0007669"/>
    <property type="project" value="InterPro"/>
</dbReference>
<dbReference type="InterPro" id="IPR050061">
    <property type="entry name" value="MurCDEF_pg_biosynth"/>
</dbReference>
<dbReference type="GO" id="GO:0016020">
    <property type="term" value="C:membrane"/>
    <property type="evidence" value="ECO:0007669"/>
    <property type="project" value="InterPro"/>
</dbReference>
<dbReference type="PANTHER" id="PTHR43445">
    <property type="entry name" value="UDP-N-ACETYLMURAMATE--L-ALANINE LIGASE-RELATED"/>
    <property type="match status" value="1"/>
</dbReference>
<protein>
    <submittedName>
        <fullName evidence="2">Poly-gamma-glutamate synthase PgsB</fullName>
    </submittedName>
</protein>
<feature type="domain" description="Mur ligase central" evidence="1">
    <location>
        <begin position="44"/>
        <end position="154"/>
    </location>
</feature>
<name>A0A3E1KCG1_9GAMM</name>
<dbReference type="Proteomes" id="UP000260351">
    <property type="component" value="Unassembled WGS sequence"/>
</dbReference>
<dbReference type="PRINTS" id="PR01758">
    <property type="entry name" value="CAPSULEPROTB"/>
</dbReference>
<keyword evidence="3" id="KW-1185">Reference proteome</keyword>
<accession>A0A3E1KCG1</accession>
<evidence type="ECO:0000313" key="2">
    <source>
        <dbReference type="EMBL" id="RFF32297.1"/>
    </source>
</evidence>
<sequence length="404" mass="44021">MAAISNAFAIITLACILIALIALGITETLVHRWVLRRLPVRVHVNGTRGKTSVVRLIAAGLRAGGKRVCSKTTGSFAAVTGPDGEDYPLHRPNQPNIIEQMRVMRRVVGFRPDVLVMECMALQPHFQALTERQMVRSTHGVITNARADHLDVMGPGAPDVALALAGTVPYGAHLFTAEREYLDTFQMAAEDRGSQLHATSAEDVAAVSDEEMAAFRYAEHAENVALALNVCRALGVERAAALRGMQQLEPEVGATRVQSVDFFGRDIIFVNAFAANDPDSTELIWEKVVDHYGQDRFKLAVVNCRFDRPQRSQQLAEVAGRWTPADHYVLMGTGTLLFARAAVRAGLAPSRMTVAEGLDQHELFETVLEHTEGAALIVGMCNVHGGGAELARQFNNRATRSQPL</sequence>
<dbReference type="InterPro" id="IPR036565">
    <property type="entry name" value="Mur-like_cat_sf"/>
</dbReference>
<evidence type="ECO:0000259" key="1">
    <source>
        <dbReference type="Pfam" id="PF08245"/>
    </source>
</evidence>
<dbReference type="InterPro" id="IPR013221">
    <property type="entry name" value="Mur_ligase_cen"/>
</dbReference>
<evidence type="ECO:0000313" key="3">
    <source>
        <dbReference type="Proteomes" id="UP000260351"/>
    </source>
</evidence>
<dbReference type="AlphaFoldDB" id="A0A3E1KCG1"/>
<reference evidence="2 3" key="1">
    <citation type="submission" date="2018-08" db="EMBL/GenBank/DDBJ databases">
        <title>Wenzhouxiangella salilacus sp. nov., a novel bacterium isolated from a saline lake in Xinjiang Province, China.</title>
        <authorList>
            <person name="Han S."/>
        </authorList>
    </citation>
    <scope>NUCLEOTIDE SEQUENCE [LARGE SCALE GENOMIC DNA]</scope>
    <source>
        <strain evidence="2 3">XDB06</strain>
    </source>
</reference>
<gene>
    <name evidence="2" type="primary">pgsB</name>
    <name evidence="2" type="ORF">DZC52_02185</name>
</gene>
<dbReference type="PANTHER" id="PTHR43445:SF1">
    <property type="entry name" value="PGA SYNTHASE CAPB"/>
    <property type="match status" value="1"/>
</dbReference>
<dbReference type="SUPFAM" id="SSF53623">
    <property type="entry name" value="MurD-like peptide ligases, catalytic domain"/>
    <property type="match status" value="1"/>
</dbReference>
<dbReference type="GO" id="GO:0045227">
    <property type="term" value="P:capsule polysaccharide biosynthetic process"/>
    <property type="evidence" value="ECO:0007669"/>
    <property type="project" value="InterPro"/>
</dbReference>
<comment type="caution">
    <text evidence="2">The sequence shown here is derived from an EMBL/GenBank/DDBJ whole genome shotgun (WGS) entry which is preliminary data.</text>
</comment>
<dbReference type="EMBL" id="QUZK01000012">
    <property type="protein sequence ID" value="RFF32297.1"/>
    <property type="molecule type" value="Genomic_DNA"/>
</dbReference>
<organism evidence="2 3">
    <name type="scientific">Wenzhouxiangella sediminis</name>
    <dbReference type="NCBI Taxonomy" id="1792836"/>
    <lineage>
        <taxon>Bacteria</taxon>
        <taxon>Pseudomonadati</taxon>
        <taxon>Pseudomonadota</taxon>
        <taxon>Gammaproteobacteria</taxon>
        <taxon>Chromatiales</taxon>
        <taxon>Wenzhouxiangellaceae</taxon>
        <taxon>Wenzhouxiangella</taxon>
    </lineage>
</organism>
<dbReference type="Pfam" id="PF08245">
    <property type="entry name" value="Mur_ligase_M"/>
    <property type="match status" value="1"/>
</dbReference>
<dbReference type="Gene3D" id="3.40.1190.10">
    <property type="entry name" value="Mur-like, catalytic domain"/>
    <property type="match status" value="1"/>
</dbReference>